<feature type="chain" id="PRO_5037185100" description="Peptidylprolyl isomerase" evidence="2">
    <location>
        <begin position="20"/>
        <end position="223"/>
    </location>
</feature>
<proteinExistence type="predicted"/>
<evidence type="ECO:0000256" key="2">
    <source>
        <dbReference type="SAM" id="SignalP"/>
    </source>
</evidence>
<feature type="signal peptide" evidence="2">
    <location>
        <begin position="1"/>
        <end position="19"/>
    </location>
</feature>
<reference evidence="3" key="1">
    <citation type="submission" date="2020-07" db="EMBL/GenBank/DDBJ databases">
        <title>Huge and variable diversity of episymbiotic CPR bacteria and DPANN archaea in groundwater ecosystems.</title>
        <authorList>
            <person name="He C.Y."/>
            <person name="Keren R."/>
            <person name="Whittaker M."/>
            <person name="Farag I.F."/>
            <person name="Doudna J."/>
            <person name="Cate J.H.D."/>
            <person name="Banfield J.F."/>
        </authorList>
    </citation>
    <scope>NUCLEOTIDE SEQUENCE</scope>
    <source>
        <strain evidence="3">NC_groundwater_580_Pr5_B-0.1um_64_19</strain>
    </source>
</reference>
<evidence type="ECO:0000313" key="4">
    <source>
        <dbReference type="Proteomes" id="UP000779809"/>
    </source>
</evidence>
<dbReference type="Gene3D" id="1.10.4030.10">
    <property type="entry name" value="Porin chaperone SurA, peptide-binding domain"/>
    <property type="match status" value="1"/>
</dbReference>
<sequence>MRKHVQLALLFLLAAAAMGKTLDRIVVVVDKGVILASHWDQAVRYEALVEGKDLNVVTADDREKTLDRLIDQELLQQQLAGTTYQRASAEEIAAKARDLRRQVAPNADDAQWQARLQRYGLDEEDVRERVAIQLDVLRFVEARFRPSIRIDPRTIDAYYKNTFLPQVRSAGGQPPPLKDARAAIEEILVQQRIDDLLGAYLKNLRAQIRIRRLEPAQKEPVAR</sequence>
<dbReference type="InterPro" id="IPR050280">
    <property type="entry name" value="OMP_Chaperone_SurA"/>
</dbReference>
<protein>
    <recommendedName>
        <fullName evidence="5">Peptidylprolyl isomerase</fullName>
    </recommendedName>
</protein>
<dbReference type="EMBL" id="JACPNR010000004">
    <property type="protein sequence ID" value="MBI2677304.1"/>
    <property type="molecule type" value="Genomic_DNA"/>
</dbReference>
<name>A0A932A862_9BACT</name>
<gene>
    <name evidence="3" type="ORF">HYX28_00830</name>
</gene>
<dbReference type="InterPro" id="IPR027304">
    <property type="entry name" value="Trigger_fact/SurA_dom_sf"/>
</dbReference>
<dbReference type="AlphaFoldDB" id="A0A932A862"/>
<comment type="caution">
    <text evidence="3">The sequence shown here is derived from an EMBL/GenBank/DDBJ whole genome shotgun (WGS) entry which is preliminary data.</text>
</comment>
<organism evidence="3 4">
    <name type="scientific">Candidatus Korobacter versatilis</name>
    <dbReference type="NCBI Taxonomy" id="658062"/>
    <lineage>
        <taxon>Bacteria</taxon>
        <taxon>Pseudomonadati</taxon>
        <taxon>Acidobacteriota</taxon>
        <taxon>Terriglobia</taxon>
        <taxon>Terriglobales</taxon>
        <taxon>Candidatus Korobacteraceae</taxon>
        <taxon>Candidatus Korobacter</taxon>
    </lineage>
</organism>
<dbReference type="PANTHER" id="PTHR47637">
    <property type="entry name" value="CHAPERONE SURA"/>
    <property type="match status" value="1"/>
</dbReference>
<accession>A0A932A862</accession>
<evidence type="ECO:0008006" key="5">
    <source>
        <dbReference type="Google" id="ProtNLM"/>
    </source>
</evidence>
<evidence type="ECO:0000256" key="1">
    <source>
        <dbReference type="ARBA" id="ARBA00022729"/>
    </source>
</evidence>
<evidence type="ECO:0000313" key="3">
    <source>
        <dbReference type="EMBL" id="MBI2677304.1"/>
    </source>
</evidence>
<dbReference type="SUPFAM" id="SSF109998">
    <property type="entry name" value="Triger factor/SurA peptide-binding domain-like"/>
    <property type="match status" value="1"/>
</dbReference>
<keyword evidence="1 2" id="KW-0732">Signal</keyword>
<dbReference type="Proteomes" id="UP000779809">
    <property type="component" value="Unassembled WGS sequence"/>
</dbReference>
<dbReference type="PANTHER" id="PTHR47637:SF1">
    <property type="entry name" value="CHAPERONE SURA"/>
    <property type="match status" value="1"/>
</dbReference>